<keyword evidence="2 4" id="KW-0808">Transferase</keyword>
<dbReference type="Proteomes" id="UP000555564">
    <property type="component" value="Unassembled WGS sequence"/>
</dbReference>
<protein>
    <submittedName>
        <fullName evidence="4">MGT family glycosyltransferase</fullName>
    </submittedName>
</protein>
<dbReference type="EMBL" id="JACHIU010000001">
    <property type="protein sequence ID" value="MBB6473220.1"/>
    <property type="molecule type" value="Genomic_DNA"/>
</dbReference>
<reference evidence="4 5" key="1">
    <citation type="submission" date="2020-08" db="EMBL/GenBank/DDBJ databases">
        <title>Sequencing the genomes of 1000 actinobacteria strains.</title>
        <authorList>
            <person name="Klenk H.-P."/>
        </authorList>
    </citation>
    <scope>NUCLEOTIDE SEQUENCE [LARGE SCALE GENOMIC DNA]</scope>
    <source>
        <strain evidence="4 5">DSM 44936</strain>
    </source>
</reference>
<dbReference type="GO" id="GO:0017000">
    <property type="term" value="P:antibiotic biosynthetic process"/>
    <property type="evidence" value="ECO:0007669"/>
    <property type="project" value="UniProtKB-ARBA"/>
</dbReference>
<evidence type="ECO:0000259" key="3">
    <source>
        <dbReference type="Pfam" id="PF06722"/>
    </source>
</evidence>
<dbReference type="InterPro" id="IPR006326">
    <property type="entry name" value="UDPGT_MGT-like"/>
</dbReference>
<dbReference type="NCBIfam" id="TIGR01426">
    <property type="entry name" value="MGT"/>
    <property type="match status" value="1"/>
</dbReference>
<dbReference type="InterPro" id="IPR002213">
    <property type="entry name" value="UDP_glucos_trans"/>
</dbReference>
<dbReference type="AlphaFoldDB" id="A0A7X0IDF0"/>
<evidence type="ECO:0000313" key="5">
    <source>
        <dbReference type="Proteomes" id="UP000555564"/>
    </source>
</evidence>
<dbReference type="PANTHER" id="PTHR48050">
    <property type="entry name" value="STEROL 3-BETA-GLUCOSYLTRANSFERASE"/>
    <property type="match status" value="1"/>
</dbReference>
<evidence type="ECO:0000256" key="1">
    <source>
        <dbReference type="ARBA" id="ARBA00009995"/>
    </source>
</evidence>
<dbReference type="GO" id="GO:0016758">
    <property type="term" value="F:hexosyltransferase activity"/>
    <property type="evidence" value="ECO:0007669"/>
    <property type="project" value="InterPro"/>
</dbReference>
<dbReference type="Pfam" id="PF06722">
    <property type="entry name" value="EryCIII-like_C"/>
    <property type="match status" value="1"/>
</dbReference>
<evidence type="ECO:0000256" key="2">
    <source>
        <dbReference type="ARBA" id="ARBA00022679"/>
    </source>
</evidence>
<dbReference type="FunFam" id="3.40.50.2000:FF:000072">
    <property type="entry name" value="Glycosyl transferase"/>
    <property type="match status" value="1"/>
</dbReference>
<dbReference type="Gene3D" id="3.40.50.2000">
    <property type="entry name" value="Glycogen Phosphorylase B"/>
    <property type="match status" value="2"/>
</dbReference>
<dbReference type="InterPro" id="IPR050426">
    <property type="entry name" value="Glycosyltransferase_28"/>
</dbReference>
<feature type="domain" description="Erythromycin biosynthesis protein CIII-like C-terminal" evidence="3">
    <location>
        <begin position="250"/>
        <end position="373"/>
    </location>
</feature>
<dbReference type="GO" id="GO:0008194">
    <property type="term" value="F:UDP-glycosyltransferase activity"/>
    <property type="evidence" value="ECO:0007669"/>
    <property type="project" value="InterPro"/>
</dbReference>
<organism evidence="4 5">
    <name type="scientific">Sphaerisporangium rubeum</name>
    <dbReference type="NCBI Taxonomy" id="321317"/>
    <lineage>
        <taxon>Bacteria</taxon>
        <taxon>Bacillati</taxon>
        <taxon>Actinomycetota</taxon>
        <taxon>Actinomycetes</taxon>
        <taxon>Streptosporangiales</taxon>
        <taxon>Streptosporangiaceae</taxon>
        <taxon>Sphaerisporangium</taxon>
    </lineage>
</organism>
<dbReference type="RefSeq" id="WP_246496626.1">
    <property type="nucleotide sequence ID" value="NZ_BAAALO010000005.1"/>
</dbReference>
<comment type="similarity">
    <text evidence="1">Belongs to the UDP-glycosyltransferase family.</text>
</comment>
<proteinExistence type="inferred from homology"/>
<gene>
    <name evidence="4" type="ORF">BJ992_002651</name>
</gene>
<dbReference type="PANTHER" id="PTHR48050:SF13">
    <property type="entry name" value="STEROL 3-BETA-GLUCOSYLTRANSFERASE UGT80A2"/>
    <property type="match status" value="1"/>
</dbReference>
<keyword evidence="5" id="KW-1185">Reference proteome</keyword>
<comment type="caution">
    <text evidence="4">The sequence shown here is derived from an EMBL/GenBank/DDBJ whole genome shotgun (WGS) entry which is preliminary data.</text>
</comment>
<dbReference type="InterPro" id="IPR010610">
    <property type="entry name" value="EryCIII-like_C"/>
</dbReference>
<dbReference type="SUPFAM" id="SSF53756">
    <property type="entry name" value="UDP-Glycosyltransferase/glycogen phosphorylase"/>
    <property type="match status" value="1"/>
</dbReference>
<dbReference type="CDD" id="cd03784">
    <property type="entry name" value="GT1_Gtf-like"/>
    <property type="match status" value="1"/>
</dbReference>
<accession>A0A7X0IDF0</accession>
<name>A0A7X0IDF0_9ACTN</name>
<evidence type="ECO:0000313" key="4">
    <source>
        <dbReference type="EMBL" id="MBB6473220.1"/>
    </source>
</evidence>
<sequence length="391" mass="41661">MRTGQHIIMVGCTAPSHIYPSLGVVRELVDRGHRVSYVVGEPLRELVAGTGAEVVAHPSRLPLGDEAWPQDPADAMRVFLDEAVAVFPGLTERFDGDRPDLILYDIGGLAGPVLGVRYGVTAVQLSPTYVAWEGYEADMAEVMAAIRGSAPGKAYHAAFGGWLRENGIGTDAWEWLGSPGDVIALIPRVMQPYAEKVPPRVRFAGPCLDPARVAESAWVPPRDGRRVLLVSFGTAYTEQPHVYRACFEAFAGSDWHVVMAIGDRVDPAVLGTPPPGVEVHRRVPQPAVLEVASAFVTHAGMGSCAESLWYGVPTVAIPQAVDQFGNAERLEELGVGVRLPGDRVDAVTLREAVEHVAGSADVAARVADLRAAVRAEGGIGRAVAAVESFMT</sequence>